<dbReference type="GO" id="GO:0019239">
    <property type="term" value="F:deaminase activity"/>
    <property type="evidence" value="ECO:0007669"/>
    <property type="project" value="TreeGrafter"/>
</dbReference>
<dbReference type="CDD" id="cd00448">
    <property type="entry name" value="YjgF_YER057c_UK114_family"/>
    <property type="match status" value="1"/>
</dbReference>
<dbReference type="PANTHER" id="PTHR11803">
    <property type="entry name" value="2-IMINOBUTANOATE/2-IMINOPROPANOATE DEAMINASE RIDA"/>
    <property type="match status" value="1"/>
</dbReference>
<dbReference type="PANTHER" id="PTHR11803:SF39">
    <property type="entry name" value="2-IMINOBUTANOATE_2-IMINOPROPANOATE DEAMINASE"/>
    <property type="match status" value="1"/>
</dbReference>
<protein>
    <submittedName>
        <fullName evidence="1">RidA family protein</fullName>
    </submittedName>
</protein>
<accession>A0A261VIL6</accession>
<dbReference type="Proteomes" id="UP000215633">
    <property type="component" value="Unassembled WGS sequence"/>
</dbReference>
<dbReference type="InterPro" id="IPR006175">
    <property type="entry name" value="YjgF/YER057c/UK114"/>
</dbReference>
<dbReference type="AlphaFoldDB" id="A0A261VIL6"/>
<dbReference type="GO" id="GO:0005829">
    <property type="term" value="C:cytosol"/>
    <property type="evidence" value="ECO:0007669"/>
    <property type="project" value="TreeGrafter"/>
</dbReference>
<dbReference type="SUPFAM" id="SSF55298">
    <property type="entry name" value="YjgF-like"/>
    <property type="match status" value="1"/>
</dbReference>
<name>A0A261VIL6_9BORD</name>
<dbReference type="EMBL" id="NEVT01000007">
    <property type="protein sequence ID" value="OZI73611.1"/>
    <property type="molecule type" value="Genomic_DNA"/>
</dbReference>
<keyword evidence="2" id="KW-1185">Reference proteome</keyword>
<dbReference type="Pfam" id="PF01042">
    <property type="entry name" value="Ribonuc_L-PSP"/>
    <property type="match status" value="1"/>
</dbReference>
<dbReference type="Gene3D" id="3.30.1330.40">
    <property type="entry name" value="RutC-like"/>
    <property type="match status" value="1"/>
</dbReference>
<sequence>MIEVVDTGIAKSKGPISGAVVAAGSRILYTAQVPKNPATGEIVAGDIEAQARQALSNLKQTVEAAGGSMANVAQVLIYLVDGADAPVMNRVYAEFFTPPYPNRATVVVKELLAPGMRIEMVAHAMLG</sequence>
<dbReference type="InterPro" id="IPR035959">
    <property type="entry name" value="RutC-like_sf"/>
</dbReference>
<evidence type="ECO:0000313" key="2">
    <source>
        <dbReference type="Proteomes" id="UP000215633"/>
    </source>
</evidence>
<organism evidence="1 2">
    <name type="scientific">Bordetella genomosp. 2</name>
    <dbReference type="NCBI Taxonomy" id="1983456"/>
    <lineage>
        <taxon>Bacteria</taxon>
        <taxon>Pseudomonadati</taxon>
        <taxon>Pseudomonadota</taxon>
        <taxon>Betaproteobacteria</taxon>
        <taxon>Burkholderiales</taxon>
        <taxon>Alcaligenaceae</taxon>
        <taxon>Bordetella</taxon>
    </lineage>
</organism>
<gene>
    <name evidence="1" type="ORF">CAL24_17310</name>
</gene>
<dbReference type="RefSeq" id="WP_028353074.1">
    <property type="nucleotide sequence ID" value="NZ_NEVT01000007.1"/>
</dbReference>
<reference evidence="2" key="1">
    <citation type="submission" date="2017-05" db="EMBL/GenBank/DDBJ databases">
        <title>Complete and WGS of Bordetella genogroups.</title>
        <authorList>
            <person name="Spilker T."/>
            <person name="Lipuma J."/>
        </authorList>
    </citation>
    <scope>NUCLEOTIDE SEQUENCE [LARGE SCALE GENOMIC DNA]</scope>
    <source>
        <strain evidence="2">AU8256</strain>
    </source>
</reference>
<comment type="caution">
    <text evidence="1">The sequence shown here is derived from an EMBL/GenBank/DDBJ whole genome shotgun (WGS) entry which is preliminary data.</text>
</comment>
<evidence type="ECO:0000313" key="1">
    <source>
        <dbReference type="EMBL" id="OZI73611.1"/>
    </source>
</evidence>
<proteinExistence type="predicted"/>